<evidence type="ECO:0000313" key="3">
    <source>
        <dbReference type="Proteomes" id="UP000520156"/>
    </source>
</evidence>
<comment type="similarity">
    <text evidence="1">Belongs to the enoyl-CoA hydratase/isomerase family.</text>
</comment>
<dbReference type="CDD" id="cd06558">
    <property type="entry name" value="crotonase-like"/>
    <property type="match status" value="1"/>
</dbReference>
<organism evidence="2 3">
    <name type="scientific">Novosphingobium aerophilum</name>
    <dbReference type="NCBI Taxonomy" id="2839843"/>
    <lineage>
        <taxon>Bacteria</taxon>
        <taxon>Pseudomonadati</taxon>
        <taxon>Pseudomonadota</taxon>
        <taxon>Alphaproteobacteria</taxon>
        <taxon>Sphingomonadales</taxon>
        <taxon>Sphingomonadaceae</taxon>
        <taxon>Novosphingobium</taxon>
    </lineage>
</organism>
<dbReference type="Pfam" id="PF00378">
    <property type="entry name" value="ECH_1"/>
    <property type="match status" value="1"/>
</dbReference>
<dbReference type="Gene3D" id="3.90.226.10">
    <property type="entry name" value="2-enoyl-CoA Hydratase, Chain A, domain 1"/>
    <property type="match status" value="1"/>
</dbReference>
<dbReference type="AlphaFoldDB" id="A0A7X1F530"/>
<dbReference type="EMBL" id="JACLAU010000001">
    <property type="protein sequence ID" value="MBC2650394.1"/>
    <property type="molecule type" value="Genomic_DNA"/>
</dbReference>
<evidence type="ECO:0000313" key="2">
    <source>
        <dbReference type="EMBL" id="MBC2650394.1"/>
    </source>
</evidence>
<dbReference type="GO" id="GO:0016853">
    <property type="term" value="F:isomerase activity"/>
    <property type="evidence" value="ECO:0007669"/>
    <property type="project" value="UniProtKB-KW"/>
</dbReference>
<dbReference type="RefSeq" id="WP_185681793.1">
    <property type="nucleotide sequence ID" value="NZ_JACLAU010000001.1"/>
</dbReference>
<gene>
    <name evidence="2" type="ORF">H7F49_01590</name>
</gene>
<protein>
    <submittedName>
        <fullName evidence="2">Enoyl-CoA hydratase/isomerase family protein</fullName>
    </submittedName>
</protein>
<dbReference type="SUPFAM" id="SSF52096">
    <property type="entry name" value="ClpP/crotonase"/>
    <property type="match status" value="1"/>
</dbReference>
<proteinExistence type="inferred from homology"/>
<evidence type="ECO:0000256" key="1">
    <source>
        <dbReference type="ARBA" id="ARBA00005254"/>
    </source>
</evidence>
<dbReference type="InterPro" id="IPR001753">
    <property type="entry name" value="Enoyl-CoA_hydra/iso"/>
</dbReference>
<reference evidence="2 3" key="1">
    <citation type="submission" date="2020-08" db="EMBL/GenBank/DDBJ databases">
        <title>The genome sequence of Novosphingobium flavum 4Y4.</title>
        <authorList>
            <person name="Liu Y."/>
        </authorList>
    </citation>
    <scope>NUCLEOTIDE SEQUENCE [LARGE SCALE GENOMIC DNA]</scope>
    <source>
        <strain evidence="2 3">4Y4</strain>
    </source>
</reference>
<keyword evidence="2" id="KW-0413">Isomerase</keyword>
<dbReference type="PANTHER" id="PTHR43802">
    <property type="entry name" value="ENOYL-COA HYDRATASE"/>
    <property type="match status" value="1"/>
</dbReference>
<name>A0A7X1F530_9SPHN</name>
<keyword evidence="3" id="KW-1185">Reference proteome</keyword>
<dbReference type="InterPro" id="IPR029045">
    <property type="entry name" value="ClpP/crotonase-like_dom_sf"/>
</dbReference>
<sequence>MSDPVVLPEPADLTALCWWSEPMPAALVRLDAGAPDALPAPLPAFPVIGLGPRDHPLAAALDLVVDEPGDAALVLRNCARNPDAAAVLVQLLRTIERLDDRSALVAESMAYGLLQGGPEHRDWLAGHAAIPALPTGPGRLEVERSDNRLRLRLDRPAAHNAIDRPLRDALREAFELAALDPDITAVELSGAGRAFSVGAELAEFGTTRDPLRAHAIRLRTLPAWPILACRDRLTARVHGACIGSGLEMAAFAARVIATPDAWFQLPELAMGLIPGAGGCVSLSRRIGRARTAWMVLSGRRVPARQALAWGLVDRIEG</sequence>
<comment type="caution">
    <text evidence="2">The sequence shown here is derived from an EMBL/GenBank/DDBJ whole genome shotgun (WGS) entry which is preliminary data.</text>
</comment>
<dbReference type="Proteomes" id="UP000520156">
    <property type="component" value="Unassembled WGS sequence"/>
</dbReference>
<dbReference type="PANTHER" id="PTHR43802:SF1">
    <property type="entry name" value="IP11341P-RELATED"/>
    <property type="match status" value="1"/>
</dbReference>
<accession>A0A7X1F530</accession>